<evidence type="ECO:0000259" key="4">
    <source>
        <dbReference type="PROSITE" id="PS50956"/>
    </source>
</evidence>
<dbReference type="SUPFAM" id="SSF46785">
    <property type="entry name" value="Winged helix' DNA-binding domain"/>
    <property type="match status" value="1"/>
</dbReference>
<dbReference type="PROSITE" id="PS50956">
    <property type="entry name" value="HTH_ASNC_2"/>
    <property type="match status" value="1"/>
</dbReference>
<dbReference type="RefSeq" id="WP_345938545.1">
    <property type="nucleotide sequence ID" value="NZ_JBBKTW010000012.1"/>
</dbReference>
<keyword evidence="1" id="KW-0805">Transcription regulation</keyword>
<dbReference type="Proteomes" id="UP001413721">
    <property type="component" value="Unassembled WGS sequence"/>
</dbReference>
<evidence type="ECO:0000313" key="6">
    <source>
        <dbReference type="Proteomes" id="UP001413721"/>
    </source>
</evidence>
<name>A0ABU9YRV7_9PROT</name>
<dbReference type="InterPro" id="IPR011008">
    <property type="entry name" value="Dimeric_a/b-barrel"/>
</dbReference>
<accession>A0ABU9YRV7</accession>
<sequence>MNILPDRGELDRFDLDILAILQRDARTPQRLIAQAVNLSTPAVQRRIRRLEDAGVILRNAAVLDPARVGRPITILVAVEVESEQSAPLDATRLTFAAAPEVQQCYYVTGEADFILILTVPDMAAYQALTRRLFLDNPNIRRFRTFVAMERVKVDLAVPVGPAACPPR</sequence>
<dbReference type="PANTHER" id="PTHR30154:SF34">
    <property type="entry name" value="TRANSCRIPTIONAL REGULATOR AZLB"/>
    <property type="match status" value="1"/>
</dbReference>
<dbReference type="Pfam" id="PF01037">
    <property type="entry name" value="AsnC_trans_reg"/>
    <property type="match status" value="1"/>
</dbReference>
<organism evidence="5 6">
    <name type="scientific">Tistrella arctica</name>
    <dbReference type="NCBI Taxonomy" id="3133430"/>
    <lineage>
        <taxon>Bacteria</taxon>
        <taxon>Pseudomonadati</taxon>
        <taxon>Pseudomonadota</taxon>
        <taxon>Alphaproteobacteria</taxon>
        <taxon>Geminicoccales</taxon>
        <taxon>Geminicoccaceae</taxon>
        <taxon>Tistrella</taxon>
    </lineage>
</organism>
<keyword evidence="2" id="KW-0238">DNA-binding</keyword>
<dbReference type="InterPro" id="IPR000485">
    <property type="entry name" value="AsnC-type_HTH_dom"/>
</dbReference>
<dbReference type="InterPro" id="IPR019888">
    <property type="entry name" value="Tscrpt_reg_AsnC-like"/>
</dbReference>
<keyword evidence="6" id="KW-1185">Reference proteome</keyword>
<evidence type="ECO:0000256" key="1">
    <source>
        <dbReference type="ARBA" id="ARBA00023015"/>
    </source>
</evidence>
<dbReference type="CDD" id="cd00090">
    <property type="entry name" value="HTH_ARSR"/>
    <property type="match status" value="1"/>
</dbReference>
<feature type="domain" description="HTH asnC-type" evidence="4">
    <location>
        <begin position="10"/>
        <end position="71"/>
    </location>
</feature>
<evidence type="ECO:0000256" key="3">
    <source>
        <dbReference type="ARBA" id="ARBA00023163"/>
    </source>
</evidence>
<evidence type="ECO:0000256" key="2">
    <source>
        <dbReference type="ARBA" id="ARBA00023125"/>
    </source>
</evidence>
<dbReference type="SMART" id="SM00344">
    <property type="entry name" value="HTH_ASNC"/>
    <property type="match status" value="1"/>
</dbReference>
<keyword evidence="3" id="KW-0804">Transcription</keyword>
<evidence type="ECO:0000313" key="5">
    <source>
        <dbReference type="EMBL" id="MEN2991554.1"/>
    </source>
</evidence>
<dbReference type="PRINTS" id="PR00033">
    <property type="entry name" value="HTHASNC"/>
</dbReference>
<protein>
    <submittedName>
        <fullName evidence="5">Lrp/AsnC family transcriptional regulator</fullName>
    </submittedName>
</protein>
<dbReference type="PANTHER" id="PTHR30154">
    <property type="entry name" value="LEUCINE-RESPONSIVE REGULATORY PROTEIN"/>
    <property type="match status" value="1"/>
</dbReference>
<dbReference type="InterPro" id="IPR011991">
    <property type="entry name" value="ArsR-like_HTH"/>
</dbReference>
<gene>
    <name evidence="5" type="ORF">WG926_24795</name>
</gene>
<dbReference type="Pfam" id="PF13412">
    <property type="entry name" value="HTH_24"/>
    <property type="match status" value="1"/>
</dbReference>
<dbReference type="InterPro" id="IPR019887">
    <property type="entry name" value="Tscrpt_reg_AsnC/Lrp_C"/>
</dbReference>
<dbReference type="EMBL" id="JBBKTW010000012">
    <property type="protein sequence ID" value="MEN2991554.1"/>
    <property type="molecule type" value="Genomic_DNA"/>
</dbReference>
<dbReference type="Gene3D" id="1.10.10.10">
    <property type="entry name" value="Winged helix-like DNA-binding domain superfamily/Winged helix DNA-binding domain"/>
    <property type="match status" value="1"/>
</dbReference>
<dbReference type="InterPro" id="IPR036390">
    <property type="entry name" value="WH_DNA-bd_sf"/>
</dbReference>
<dbReference type="SUPFAM" id="SSF54909">
    <property type="entry name" value="Dimeric alpha+beta barrel"/>
    <property type="match status" value="1"/>
</dbReference>
<dbReference type="InterPro" id="IPR036388">
    <property type="entry name" value="WH-like_DNA-bd_sf"/>
</dbReference>
<reference evidence="5 6" key="1">
    <citation type="submission" date="2024-03" db="EMBL/GenBank/DDBJ databases">
        <title>High-quality draft genome sequencing of Tistrella sp. BH-R2-4.</title>
        <authorList>
            <person name="Dong C."/>
        </authorList>
    </citation>
    <scope>NUCLEOTIDE SEQUENCE [LARGE SCALE GENOMIC DNA]</scope>
    <source>
        <strain evidence="5 6">BH-R2-4</strain>
    </source>
</reference>
<dbReference type="Gene3D" id="3.30.70.920">
    <property type="match status" value="1"/>
</dbReference>
<proteinExistence type="predicted"/>
<comment type="caution">
    <text evidence="5">The sequence shown here is derived from an EMBL/GenBank/DDBJ whole genome shotgun (WGS) entry which is preliminary data.</text>
</comment>